<dbReference type="InterPro" id="IPR046798">
    <property type="entry name" value="2OG-FeII_Oxy_6"/>
</dbReference>
<feature type="domain" description="Tet-like 2OG-Fe(II) oxygenase" evidence="1">
    <location>
        <begin position="5"/>
        <end position="195"/>
    </location>
</feature>
<dbReference type="EMBL" id="PKSL01000213">
    <property type="protein sequence ID" value="POV98911.1"/>
    <property type="molecule type" value="Genomic_DNA"/>
</dbReference>
<dbReference type="VEuPathDB" id="FungiDB:PSTT_14108"/>
<name>A0A2S4UNV0_9BASI</name>
<proteinExistence type="predicted"/>
<evidence type="ECO:0000313" key="3">
    <source>
        <dbReference type="Proteomes" id="UP000239156"/>
    </source>
</evidence>
<keyword evidence="3" id="KW-1185">Reference proteome</keyword>
<evidence type="ECO:0000259" key="1">
    <source>
        <dbReference type="Pfam" id="PF20515"/>
    </source>
</evidence>
<organism evidence="2 3">
    <name type="scientific">Puccinia striiformis</name>
    <dbReference type="NCBI Taxonomy" id="27350"/>
    <lineage>
        <taxon>Eukaryota</taxon>
        <taxon>Fungi</taxon>
        <taxon>Dikarya</taxon>
        <taxon>Basidiomycota</taxon>
        <taxon>Pucciniomycotina</taxon>
        <taxon>Pucciniomycetes</taxon>
        <taxon>Pucciniales</taxon>
        <taxon>Pucciniaceae</taxon>
        <taxon>Puccinia</taxon>
    </lineage>
</organism>
<reference evidence="2" key="1">
    <citation type="submission" date="2017-12" db="EMBL/GenBank/DDBJ databases">
        <title>Gene loss provides genomic basis for host adaptation in cereal stripe rust fungi.</title>
        <authorList>
            <person name="Xia C."/>
        </authorList>
    </citation>
    <scope>NUCLEOTIDE SEQUENCE [LARGE SCALE GENOMIC DNA]</scope>
    <source>
        <strain evidence="2">93-210</strain>
    </source>
</reference>
<dbReference type="VEuPathDB" id="FungiDB:PSHT_00738"/>
<dbReference type="Pfam" id="PF20515">
    <property type="entry name" value="2OG-FeII_Oxy_6"/>
    <property type="match status" value="1"/>
</dbReference>
<gene>
    <name evidence="2" type="ORF">PSTT_14108</name>
</gene>
<dbReference type="Proteomes" id="UP000239156">
    <property type="component" value="Unassembled WGS sequence"/>
</dbReference>
<evidence type="ECO:0000313" key="2">
    <source>
        <dbReference type="EMBL" id="POV98911.1"/>
    </source>
</evidence>
<comment type="caution">
    <text evidence="2">The sequence shown here is derived from an EMBL/GenBank/DDBJ whole genome shotgun (WGS) entry which is preliminary data.</text>
</comment>
<sequence length="245" mass="27233">MSTAEKIEDIRFLTRTLTRLGHFYNSQENGSYCGGTMKAFGWRKAYEEDKICGISKLDFVELIIGGQFKKLAPGPFKQSVEKMKTNNLPSFLTPEFTCPRCPHSTPFASNLTATWGEFYNRAHVDNDVSQMVYGGWCNVDGTTGLPAPHSDGSSEVKFGQFYLPGISTIVDFSAIDGWTDMFWASNVLFHQTVKSERSPGSNITRFAFSVQTNKSFFDGGKAGPDIPGQTAVIFISERLNRSQQV</sequence>
<protein>
    <recommendedName>
        <fullName evidence="1">Tet-like 2OG-Fe(II) oxygenase domain-containing protein</fullName>
    </recommendedName>
</protein>
<dbReference type="AlphaFoldDB" id="A0A2S4UNV0"/>
<accession>A0A2S4UNV0</accession>